<name>A0A645DDJ4_9ZZZZ</name>
<dbReference type="InterPro" id="IPR021778">
    <property type="entry name" value="Se/S_carrier-like"/>
</dbReference>
<dbReference type="EMBL" id="VSSQ01035363">
    <property type="protein sequence ID" value="MPM87560.1"/>
    <property type="molecule type" value="Genomic_DNA"/>
</dbReference>
<dbReference type="Pfam" id="PF11823">
    <property type="entry name" value="Se_S_carrier"/>
    <property type="match status" value="1"/>
</dbReference>
<proteinExistence type="predicted"/>
<dbReference type="AlphaFoldDB" id="A0A645DDJ4"/>
<gene>
    <name evidence="2" type="ORF">SDC9_134660</name>
</gene>
<feature type="domain" description="Putative Se/S carrier protein-like" evidence="1">
    <location>
        <begin position="2"/>
        <end position="43"/>
    </location>
</feature>
<evidence type="ECO:0000313" key="2">
    <source>
        <dbReference type="EMBL" id="MPM87560.1"/>
    </source>
</evidence>
<comment type="caution">
    <text evidence="2">The sequence shown here is derived from an EMBL/GenBank/DDBJ whole genome shotgun (WGS) entry which is preliminary data.</text>
</comment>
<sequence length="58" mass="6558">MTIMPTPTGITQSCGISIKVNPDDINKIKELITENKLTAKAIFGREESAYRRIYNNEE</sequence>
<organism evidence="2">
    <name type="scientific">bioreactor metagenome</name>
    <dbReference type="NCBI Taxonomy" id="1076179"/>
    <lineage>
        <taxon>unclassified sequences</taxon>
        <taxon>metagenomes</taxon>
        <taxon>ecological metagenomes</taxon>
    </lineage>
</organism>
<protein>
    <recommendedName>
        <fullName evidence="1">Putative Se/S carrier protein-like domain-containing protein</fullName>
    </recommendedName>
</protein>
<reference evidence="2" key="1">
    <citation type="submission" date="2019-08" db="EMBL/GenBank/DDBJ databases">
        <authorList>
            <person name="Kucharzyk K."/>
            <person name="Murdoch R.W."/>
            <person name="Higgins S."/>
            <person name="Loffler F."/>
        </authorList>
    </citation>
    <scope>NUCLEOTIDE SEQUENCE</scope>
</reference>
<evidence type="ECO:0000259" key="1">
    <source>
        <dbReference type="Pfam" id="PF11823"/>
    </source>
</evidence>
<accession>A0A645DDJ4</accession>